<evidence type="ECO:0008006" key="4">
    <source>
        <dbReference type="Google" id="ProtNLM"/>
    </source>
</evidence>
<evidence type="ECO:0000313" key="2">
    <source>
        <dbReference type="EMBL" id="AUX25004.1"/>
    </source>
</evidence>
<dbReference type="PROSITE" id="PS51257">
    <property type="entry name" value="PROKAR_LIPOPROTEIN"/>
    <property type="match status" value="1"/>
</dbReference>
<feature type="signal peptide" evidence="1">
    <location>
        <begin position="1"/>
        <end position="26"/>
    </location>
</feature>
<keyword evidence="1" id="KW-0732">Signal</keyword>
<dbReference type="OrthoDB" id="5520329at2"/>
<dbReference type="EMBL" id="CP012670">
    <property type="protein sequence ID" value="AUX25004.1"/>
    <property type="molecule type" value="Genomic_DNA"/>
</dbReference>
<proteinExistence type="predicted"/>
<organism evidence="2 3">
    <name type="scientific">Sorangium cellulosum</name>
    <name type="common">Polyangium cellulosum</name>
    <dbReference type="NCBI Taxonomy" id="56"/>
    <lineage>
        <taxon>Bacteria</taxon>
        <taxon>Pseudomonadati</taxon>
        <taxon>Myxococcota</taxon>
        <taxon>Polyangia</taxon>
        <taxon>Polyangiales</taxon>
        <taxon>Polyangiaceae</taxon>
        <taxon>Sorangium</taxon>
    </lineage>
</organism>
<accession>A0A4P2Q6A9</accession>
<evidence type="ECO:0000256" key="1">
    <source>
        <dbReference type="SAM" id="SignalP"/>
    </source>
</evidence>
<reference evidence="2 3" key="1">
    <citation type="submission" date="2015-09" db="EMBL/GenBank/DDBJ databases">
        <title>Sorangium comparison.</title>
        <authorList>
            <person name="Zaburannyi N."/>
            <person name="Bunk B."/>
            <person name="Overmann J."/>
            <person name="Mueller R."/>
        </authorList>
    </citation>
    <scope>NUCLEOTIDE SEQUENCE [LARGE SCALE GENOMIC DNA]</scope>
    <source>
        <strain evidence="2 3">So ceGT47</strain>
    </source>
</reference>
<name>A0A4P2Q6A9_SORCE</name>
<gene>
    <name evidence="2" type="ORF">SOCEGT47_055450</name>
</gene>
<dbReference type="AlphaFoldDB" id="A0A4P2Q6A9"/>
<evidence type="ECO:0000313" key="3">
    <source>
        <dbReference type="Proteomes" id="UP000295781"/>
    </source>
</evidence>
<feature type="chain" id="PRO_5020257867" description="Secreted protein" evidence="1">
    <location>
        <begin position="27"/>
        <end position="345"/>
    </location>
</feature>
<protein>
    <recommendedName>
        <fullName evidence="4">Secreted protein</fullName>
    </recommendedName>
</protein>
<sequence length="345" mass="35912">MIMKKRRAGTALAVAALGSVAGCWTAGKIMLSTDEDPYPGLDLYGSIDPCVTAPPPPGFGDPILFWMGSPGDEASVPECPKEAPERVFDGYGGFDRAHACPPCRCSGPSCELPRALEGSSSAACDGPGSMSFDAPAGWDGACAAPAAAAPGEIGSLRIPAPTVSACEVVDERAGEPRDLPAPWGERARGCAGVEGERADSDLDATCVAWLASRHPDFTVCIHYLGEGAPRCPAAYPEMRTFFRGFDDTRGCTRCECGPAHGSRCVALVSAYEDRSCGRVLDAVTVTLAGPKCVTGPGLRLASLDAQWIEDEPGSCAARGGVPTGDVRPRGESFFCCQSDEAVFIR</sequence>
<dbReference type="Proteomes" id="UP000295781">
    <property type="component" value="Chromosome"/>
</dbReference>